<name>A0A644XLE8_9ZZZZ</name>
<gene>
    <name evidence="1" type="ORF">SDC9_63392</name>
</gene>
<organism evidence="1">
    <name type="scientific">bioreactor metagenome</name>
    <dbReference type="NCBI Taxonomy" id="1076179"/>
    <lineage>
        <taxon>unclassified sequences</taxon>
        <taxon>metagenomes</taxon>
        <taxon>ecological metagenomes</taxon>
    </lineage>
</organism>
<comment type="caution">
    <text evidence="1">The sequence shown here is derived from an EMBL/GenBank/DDBJ whole genome shotgun (WGS) entry which is preliminary data.</text>
</comment>
<reference evidence="1" key="1">
    <citation type="submission" date="2019-08" db="EMBL/GenBank/DDBJ databases">
        <authorList>
            <person name="Kucharzyk K."/>
            <person name="Murdoch R.W."/>
            <person name="Higgins S."/>
            <person name="Loffler F."/>
        </authorList>
    </citation>
    <scope>NUCLEOTIDE SEQUENCE</scope>
</reference>
<proteinExistence type="predicted"/>
<accession>A0A644XLE8</accession>
<evidence type="ECO:0000313" key="1">
    <source>
        <dbReference type="EMBL" id="MPM17010.1"/>
    </source>
</evidence>
<protein>
    <submittedName>
        <fullName evidence="1">Uncharacterized protein</fullName>
    </submittedName>
</protein>
<sequence length="86" mass="10120">MSVRECRKQAIKKIIFCTLTILVSIQSFAIKPDRVYRFYPEKLCLIHKDLEVTTVDDIKIKVIQLPENPYWDGQFQLDDNGTEVFL</sequence>
<dbReference type="AlphaFoldDB" id="A0A644XLE8"/>
<dbReference type="EMBL" id="VSSQ01002715">
    <property type="protein sequence ID" value="MPM17010.1"/>
    <property type="molecule type" value="Genomic_DNA"/>
</dbReference>